<proteinExistence type="inferred from homology"/>
<keyword evidence="5" id="KW-1185">Reference proteome</keyword>
<name>A0ABT5V0U2_9VIBR</name>
<gene>
    <name evidence="4" type="ORF">PUN32_02815</name>
</gene>
<evidence type="ECO:0000256" key="3">
    <source>
        <dbReference type="HAMAP-Rule" id="MF_00789"/>
    </source>
</evidence>
<comment type="caution">
    <text evidence="4">The sequence shown here is derived from an EMBL/GenBank/DDBJ whole genome shotgun (WGS) entry which is preliminary data.</text>
</comment>
<dbReference type="PANTHER" id="PTHR38108:SF1">
    <property type="entry name" value="UPF0319 PROTEIN YCCT"/>
    <property type="match status" value="1"/>
</dbReference>
<keyword evidence="2 3" id="KW-0732">Signal</keyword>
<organism evidence="4 5">
    <name type="scientific">Vibrio chanodichtyis</name>
    <dbReference type="NCBI Taxonomy" id="3027932"/>
    <lineage>
        <taxon>Bacteria</taxon>
        <taxon>Pseudomonadati</taxon>
        <taxon>Pseudomonadota</taxon>
        <taxon>Gammaproteobacteria</taxon>
        <taxon>Vibrionales</taxon>
        <taxon>Vibrionaceae</taxon>
        <taxon>Vibrio</taxon>
    </lineage>
</organism>
<evidence type="ECO:0000313" key="4">
    <source>
        <dbReference type="EMBL" id="MDE1513945.1"/>
    </source>
</evidence>
<dbReference type="PANTHER" id="PTHR38108">
    <property type="entry name" value="UPF0319 PROTEIN YCCT"/>
    <property type="match status" value="1"/>
</dbReference>
<dbReference type="RefSeq" id="WP_274721670.1">
    <property type="nucleotide sequence ID" value="NZ_JARBFT010000002.1"/>
</dbReference>
<evidence type="ECO:0000256" key="1">
    <source>
        <dbReference type="ARBA" id="ARBA00008490"/>
    </source>
</evidence>
<accession>A0ABT5V0U2</accession>
<dbReference type="Proteomes" id="UP001216189">
    <property type="component" value="Unassembled WGS sequence"/>
</dbReference>
<protein>
    <recommendedName>
        <fullName evidence="3">UPF0319 protein PUN32_02815</fullName>
    </recommendedName>
</protein>
<dbReference type="Pfam" id="PF09829">
    <property type="entry name" value="DUF2057"/>
    <property type="match status" value="1"/>
</dbReference>
<reference evidence="4 5" key="1">
    <citation type="submission" date="2023-02" db="EMBL/GenBank/DDBJ databases">
        <title>Vibrio intestini sp. nov., a close relative of Vibrio cholerae isolated from the intestine of Healthy Culter dabryi.</title>
        <authorList>
            <person name="Wu N."/>
        </authorList>
    </citation>
    <scope>NUCLEOTIDE SEQUENCE [LARGE SCALE GENOMIC DNA]</scope>
    <source>
        <strain evidence="4 5">DSL-7</strain>
    </source>
</reference>
<dbReference type="EMBL" id="JARBFT010000002">
    <property type="protein sequence ID" value="MDE1513945.1"/>
    <property type="molecule type" value="Genomic_DNA"/>
</dbReference>
<dbReference type="NCBIfam" id="NF003383">
    <property type="entry name" value="PRK04517.1"/>
    <property type="match status" value="1"/>
</dbReference>
<comment type="similarity">
    <text evidence="1 3">Belongs to the UPF0319 family.</text>
</comment>
<evidence type="ECO:0000256" key="2">
    <source>
        <dbReference type="ARBA" id="ARBA00022729"/>
    </source>
</evidence>
<feature type="chain" id="PRO_5044926312" description="UPF0319 protein PUN32_02815" evidence="3">
    <location>
        <begin position="22"/>
        <end position="211"/>
    </location>
</feature>
<dbReference type="InterPro" id="IPR018635">
    <property type="entry name" value="UPF0319"/>
</dbReference>
<sequence length="211" mass="23604" precursor="true">MKFMPRLSALLALCLAASAHATVTIEIPETIDLLVVNGASPQLSGGFFSANKKLELNDGEQQIVFRYAPYFNQGSDRIMVESEVVIATFDAANQQLSFALPQYRDANQANKSIKTMQWQLVDQQGQALQLRQDRLIKPGMQIGRNFEFEASEYNRTGGIAALNHRVETQVPASVSDSTVIPASTAEEMLHFWYQKADPETKTRFKTFVNQQ</sequence>
<feature type="signal peptide" evidence="3">
    <location>
        <begin position="1"/>
        <end position="21"/>
    </location>
</feature>
<evidence type="ECO:0000313" key="5">
    <source>
        <dbReference type="Proteomes" id="UP001216189"/>
    </source>
</evidence>
<dbReference type="HAMAP" id="MF_00789">
    <property type="entry name" value="UPF0319"/>
    <property type="match status" value="1"/>
</dbReference>